<gene>
    <name evidence="2" type="ORF">I0K15_20815</name>
</gene>
<dbReference type="AlphaFoldDB" id="A0A7S9LRZ9"/>
<feature type="transmembrane region" description="Helical" evidence="1">
    <location>
        <begin position="31"/>
        <end position="47"/>
    </location>
</feature>
<keyword evidence="1" id="KW-1133">Transmembrane helix</keyword>
<keyword evidence="1" id="KW-0812">Transmembrane</keyword>
<dbReference type="KEGG" id="poz:I0K15_20815"/>
<name>A0A7S9LRZ9_9RHOB</name>
<accession>A0A7S9LRZ9</accession>
<organism evidence="2 3">
    <name type="scientific">Pontivivens ytuae</name>
    <dbReference type="NCBI Taxonomy" id="2789856"/>
    <lineage>
        <taxon>Bacteria</taxon>
        <taxon>Pseudomonadati</taxon>
        <taxon>Pseudomonadota</taxon>
        <taxon>Alphaproteobacteria</taxon>
        <taxon>Rhodobacterales</taxon>
        <taxon>Paracoccaceae</taxon>
        <taxon>Pontivivens</taxon>
    </lineage>
</organism>
<keyword evidence="3" id="KW-1185">Reference proteome</keyword>
<proteinExistence type="predicted"/>
<protein>
    <submittedName>
        <fullName evidence="2">Uncharacterized protein</fullName>
    </submittedName>
</protein>
<reference evidence="2 3" key="1">
    <citation type="submission" date="2020-11" db="EMBL/GenBank/DDBJ databases">
        <title>Description of Pontivivens ytuae sp. nov. isolated from deep sea sediment of Mariana Trench.</title>
        <authorList>
            <person name="Wang Z."/>
            <person name="Sun Q.-L."/>
            <person name="Xu X.-D."/>
            <person name="Tang Y.-Z."/>
            <person name="Zhang J."/>
        </authorList>
    </citation>
    <scope>NUCLEOTIDE SEQUENCE [LARGE SCALE GENOMIC DNA]</scope>
    <source>
        <strain evidence="2 3">MT2928</strain>
    </source>
</reference>
<sequence>MLFELIATVTAGFAAAGLVLLIRRFVTLPRWAMPAGAGLAMLAFAIWSEYSWFDRTTGGLPDGIEVARTVESTAPWRPWTYAAPFVDRFIAVDLASVRTNEAVPDQRMVDLLVFQRWTPVGRVRAVFDCAGGRRADLVEGVSFTDDGRIEGARWVEMGPEDPVFAQACAGV</sequence>
<dbReference type="Proteomes" id="UP000594800">
    <property type="component" value="Chromosome"/>
</dbReference>
<evidence type="ECO:0000313" key="3">
    <source>
        <dbReference type="Proteomes" id="UP000594800"/>
    </source>
</evidence>
<dbReference type="EMBL" id="CP064942">
    <property type="protein sequence ID" value="QPH54178.1"/>
    <property type="molecule type" value="Genomic_DNA"/>
</dbReference>
<evidence type="ECO:0000313" key="2">
    <source>
        <dbReference type="EMBL" id="QPH54178.1"/>
    </source>
</evidence>
<evidence type="ECO:0000256" key="1">
    <source>
        <dbReference type="SAM" id="Phobius"/>
    </source>
</evidence>
<keyword evidence="1" id="KW-0472">Membrane</keyword>
<dbReference type="RefSeq" id="WP_196103387.1">
    <property type="nucleotide sequence ID" value="NZ_CP064942.1"/>
</dbReference>